<evidence type="ECO:0000256" key="1">
    <source>
        <dbReference type="SAM" id="Phobius"/>
    </source>
</evidence>
<organism evidence="3 4">
    <name type="scientific">Hungatella hathewayi</name>
    <dbReference type="NCBI Taxonomy" id="154046"/>
    <lineage>
        <taxon>Bacteria</taxon>
        <taxon>Bacillati</taxon>
        <taxon>Bacillota</taxon>
        <taxon>Clostridia</taxon>
        <taxon>Lachnospirales</taxon>
        <taxon>Lachnospiraceae</taxon>
        <taxon>Hungatella</taxon>
    </lineage>
</organism>
<evidence type="ECO:0000313" key="4">
    <source>
        <dbReference type="Proteomes" id="UP000261111"/>
    </source>
</evidence>
<keyword evidence="1" id="KW-0812">Transmembrane</keyword>
<sequence length="157" mass="17366">MGILCGFIVTAIHVLHIILKQGDVHGRVRILEFCLITYIVAVLFIALVSREPGSRDMISLIPFSTVGSTAQSHAYVVENIIMFIPFGFLLPQLWAHMRNLGLCLLSAFITSMVIEVTQVVTKMGYGQTDDVITNVIGAAIGFGILWTVQKIKLTNRY</sequence>
<keyword evidence="1" id="KW-0472">Membrane</keyword>
<dbReference type="InterPro" id="IPR006976">
    <property type="entry name" value="VanZ-like"/>
</dbReference>
<dbReference type="Pfam" id="PF04892">
    <property type="entry name" value="VanZ"/>
    <property type="match status" value="1"/>
</dbReference>
<dbReference type="AlphaFoldDB" id="A0A3E2WVN2"/>
<feature type="transmembrane region" description="Helical" evidence="1">
    <location>
        <begin position="131"/>
        <end position="148"/>
    </location>
</feature>
<keyword evidence="1" id="KW-1133">Transmembrane helix</keyword>
<dbReference type="PANTHER" id="PTHR36834:SF1">
    <property type="entry name" value="INTEGRAL MEMBRANE PROTEIN"/>
    <property type="match status" value="1"/>
</dbReference>
<feature type="domain" description="VanZ-like" evidence="2">
    <location>
        <begin position="37"/>
        <end position="147"/>
    </location>
</feature>
<protein>
    <submittedName>
        <fullName evidence="3">VanZ family protein</fullName>
    </submittedName>
</protein>
<dbReference type="EMBL" id="QVIA01000011">
    <property type="protein sequence ID" value="RGC31773.1"/>
    <property type="molecule type" value="Genomic_DNA"/>
</dbReference>
<reference evidence="3 4" key="1">
    <citation type="submission" date="2018-08" db="EMBL/GenBank/DDBJ databases">
        <title>A genome reference for cultivated species of the human gut microbiota.</title>
        <authorList>
            <person name="Zou Y."/>
            <person name="Xue W."/>
            <person name="Luo G."/>
        </authorList>
    </citation>
    <scope>NUCLEOTIDE SEQUENCE [LARGE SCALE GENOMIC DNA]</scope>
    <source>
        <strain evidence="3 4">AF19-21</strain>
    </source>
</reference>
<evidence type="ECO:0000313" key="3">
    <source>
        <dbReference type="EMBL" id="RGC31773.1"/>
    </source>
</evidence>
<dbReference type="PANTHER" id="PTHR36834">
    <property type="entry name" value="MEMBRANE PROTEIN-RELATED"/>
    <property type="match status" value="1"/>
</dbReference>
<proteinExistence type="predicted"/>
<feature type="transmembrane region" description="Helical" evidence="1">
    <location>
        <begin position="100"/>
        <end position="119"/>
    </location>
</feature>
<dbReference type="Proteomes" id="UP000261111">
    <property type="component" value="Unassembled WGS sequence"/>
</dbReference>
<accession>A0A3E2WVN2</accession>
<comment type="caution">
    <text evidence="3">The sequence shown here is derived from an EMBL/GenBank/DDBJ whole genome shotgun (WGS) entry which is preliminary data.</text>
</comment>
<name>A0A3E2WVN2_9FIRM</name>
<feature type="transmembrane region" description="Helical" evidence="1">
    <location>
        <begin position="30"/>
        <end position="48"/>
    </location>
</feature>
<dbReference type="InterPro" id="IPR053150">
    <property type="entry name" value="Teicoplanin_resist-assoc"/>
</dbReference>
<gene>
    <name evidence="3" type="ORF">DWX41_11100</name>
</gene>
<evidence type="ECO:0000259" key="2">
    <source>
        <dbReference type="Pfam" id="PF04892"/>
    </source>
</evidence>